<evidence type="ECO:0000256" key="1">
    <source>
        <dbReference type="SAM" id="MobiDB-lite"/>
    </source>
</evidence>
<sequence>MARKIMYGAGRPAGTSSTHTTASITVSSQPTVLSRASTTSRSNPVVNATFTPAARSEAIASGTPGSGTGGVSE</sequence>
<feature type="region of interest" description="Disordered" evidence="1">
    <location>
        <begin position="1"/>
        <end position="44"/>
    </location>
</feature>
<proteinExistence type="predicted"/>
<gene>
    <name evidence="2" type="ORF">FCN18_00400</name>
</gene>
<evidence type="ECO:0000313" key="3">
    <source>
        <dbReference type="Proteomes" id="UP000309992"/>
    </source>
</evidence>
<evidence type="ECO:0000313" key="2">
    <source>
        <dbReference type="EMBL" id="TKG73101.1"/>
    </source>
</evidence>
<dbReference type="Proteomes" id="UP000309992">
    <property type="component" value="Unassembled WGS sequence"/>
</dbReference>
<name>A0ABY2SBM2_9PSEU</name>
<organism evidence="2 3">
    <name type="scientific">Prauserella endophytica</name>
    <dbReference type="NCBI Taxonomy" id="1592324"/>
    <lineage>
        <taxon>Bacteria</taxon>
        <taxon>Bacillati</taxon>
        <taxon>Actinomycetota</taxon>
        <taxon>Actinomycetes</taxon>
        <taxon>Pseudonocardiales</taxon>
        <taxon>Pseudonocardiaceae</taxon>
        <taxon>Prauserella</taxon>
        <taxon>Prauserella coralliicola group</taxon>
    </lineage>
</organism>
<keyword evidence="3" id="KW-1185">Reference proteome</keyword>
<accession>A0ABY2SBM2</accession>
<dbReference type="EMBL" id="SWMS01000001">
    <property type="protein sequence ID" value="TKG73101.1"/>
    <property type="molecule type" value="Genomic_DNA"/>
</dbReference>
<reference evidence="2 3" key="1">
    <citation type="journal article" date="2015" name="Antonie Van Leeuwenhoek">
        <title>Prauserella endophytica sp. nov., an endophytic actinobacterium isolated from Tamarix taklamakanensis.</title>
        <authorList>
            <person name="Liu J.M."/>
            <person name="Habden X."/>
            <person name="Guo L."/>
            <person name="Tuo L."/>
            <person name="Jiang Z.K."/>
            <person name="Liu S.W."/>
            <person name="Liu X.F."/>
            <person name="Chen L."/>
            <person name="Li R.F."/>
            <person name="Zhang Y.Q."/>
            <person name="Sun C.H."/>
        </authorList>
    </citation>
    <scope>NUCLEOTIDE SEQUENCE [LARGE SCALE GENOMIC DNA]</scope>
    <source>
        <strain evidence="2 3">CGMCC 4.7182</strain>
    </source>
</reference>
<feature type="compositionally biased region" description="Polar residues" evidence="1">
    <location>
        <begin position="14"/>
        <end position="44"/>
    </location>
</feature>
<protein>
    <submittedName>
        <fullName evidence="2">Uncharacterized protein</fullName>
    </submittedName>
</protein>
<comment type="caution">
    <text evidence="2">The sequence shown here is derived from an EMBL/GenBank/DDBJ whole genome shotgun (WGS) entry which is preliminary data.</text>
</comment>